<proteinExistence type="predicted"/>
<name>A0A1C3ZJD8_9BACT</name>
<gene>
    <name evidence="1" type="ORF">GA0116948_101423</name>
</gene>
<dbReference type="AlphaFoldDB" id="A0A1C3ZJD8"/>
<evidence type="ECO:0000313" key="1">
    <source>
        <dbReference type="EMBL" id="SCB82413.1"/>
    </source>
</evidence>
<evidence type="ECO:0000313" key="2">
    <source>
        <dbReference type="Proteomes" id="UP000242818"/>
    </source>
</evidence>
<organism evidence="1 2">
    <name type="scientific">Chitinophaga costaii</name>
    <dbReference type="NCBI Taxonomy" id="1335309"/>
    <lineage>
        <taxon>Bacteria</taxon>
        <taxon>Pseudomonadati</taxon>
        <taxon>Bacteroidota</taxon>
        <taxon>Chitinophagia</taxon>
        <taxon>Chitinophagales</taxon>
        <taxon>Chitinophagaceae</taxon>
        <taxon>Chitinophaga</taxon>
    </lineage>
</organism>
<sequence>MERNFNKDIYPSAFYYANYGILSMNNNSVSFKICIMRGSEAAKILVLEDKKRNFTAEMKAYIYFRVKANVSSNNFEHLKNTIKIQLCGY</sequence>
<accession>A0A1C3ZJD8</accession>
<dbReference type="STRING" id="1335309.GA0116948_101423"/>
<keyword evidence="2" id="KW-1185">Reference proteome</keyword>
<reference evidence="1 2" key="1">
    <citation type="submission" date="2016-08" db="EMBL/GenBank/DDBJ databases">
        <authorList>
            <person name="Seilhamer J.J."/>
        </authorList>
    </citation>
    <scope>NUCLEOTIDE SEQUENCE [LARGE SCALE GENOMIC DNA]</scope>
    <source>
        <strain evidence="1 2">A37T2</strain>
    </source>
</reference>
<dbReference type="EMBL" id="FMAR01000001">
    <property type="protein sequence ID" value="SCB82413.1"/>
    <property type="molecule type" value="Genomic_DNA"/>
</dbReference>
<protein>
    <submittedName>
        <fullName evidence="1">Uncharacterized protein</fullName>
    </submittedName>
</protein>
<dbReference type="Proteomes" id="UP000242818">
    <property type="component" value="Unassembled WGS sequence"/>
</dbReference>